<proteinExistence type="predicted"/>
<evidence type="ECO:0000313" key="3">
    <source>
        <dbReference type="Proteomes" id="UP000092971"/>
    </source>
</evidence>
<evidence type="ECO:0000259" key="1">
    <source>
        <dbReference type="Pfam" id="PF01261"/>
    </source>
</evidence>
<dbReference type="GO" id="GO:0016853">
    <property type="term" value="F:isomerase activity"/>
    <property type="evidence" value="ECO:0007669"/>
    <property type="project" value="UniProtKB-KW"/>
</dbReference>
<dbReference type="PANTHER" id="PTHR12110:SF41">
    <property type="entry name" value="INOSOSE DEHYDRATASE"/>
    <property type="match status" value="1"/>
</dbReference>
<evidence type="ECO:0000313" key="2">
    <source>
        <dbReference type="EMBL" id="ANW98932.1"/>
    </source>
</evidence>
<sequence>MARFLLSGFADEIDRDLEIQIRELRKLNINFIEVRGVYGKTITDYTGKEVSEFKKMLDDNGIRVSALGSPIGKISIKDEFEPHLDKFKHAIELAGILETKYVRMFSFYIPEGGKPEEYRDEVLERWYRFVEAAKNTGLILAHENEKGIYGDTPERCVDIIKSMNVDYVRAVFDPANFVQCHVETYPGAYNLLKPYICYMHIKDALFGNGKVVPSGFGDGKVQDILQGINNSTYGEMFLSLEPHLGSFEGLAELEKSLDLSIMEESGPGKFAIAVKALRDILSRINR</sequence>
<organism evidence="2 3">
    <name type="scientific">Thermoclostridium stercorarium subsp. thermolacticum DSM 2910</name>
    <dbReference type="NCBI Taxonomy" id="1121336"/>
    <lineage>
        <taxon>Bacteria</taxon>
        <taxon>Bacillati</taxon>
        <taxon>Bacillota</taxon>
        <taxon>Clostridia</taxon>
        <taxon>Eubacteriales</taxon>
        <taxon>Oscillospiraceae</taxon>
        <taxon>Thermoclostridium</taxon>
    </lineage>
</organism>
<dbReference type="SUPFAM" id="SSF51658">
    <property type="entry name" value="Xylose isomerase-like"/>
    <property type="match status" value="1"/>
</dbReference>
<dbReference type="Gene3D" id="3.20.20.150">
    <property type="entry name" value="Divalent-metal-dependent TIM barrel enzymes"/>
    <property type="match status" value="1"/>
</dbReference>
<name>A0A1B1YDT8_THEST</name>
<protein>
    <submittedName>
        <fullName evidence="2">Xylose isomerase</fullName>
    </submittedName>
</protein>
<dbReference type="RefSeq" id="WP_054632716.1">
    <property type="nucleotide sequence ID" value="NZ_CP014672.1"/>
</dbReference>
<feature type="domain" description="Xylose isomerase-like TIM barrel" evidence="1">
    <location>
        <begin position="22"/>
        <end position="245"/>
    </location>
</feature>
<dbReference type="Proteomes" id="UP000092971">
    <property type="component" value="Chromosome"/>
</dbReference>
<keyword evidence="2" id="KW-0413">Isomerase</keyword>
<reference evidence="2 3" key="1">
    <citation type="submission" date="2016-02" db="EMBL/GenBank/DDBJ databases">
        <title>Comparison of Clostridium stercorarium subspecies using comparative genomics and transcriptomics.</title>
        <authorList>
            <person name="Schellenberg J."/>
            <person name="Thallinger G."/>
            <person name="Levin D.B."/>
            <person name="Zhang X."/>
            <person name="Alvare G."/>
            <person name="Fristensky B."/>
            <person name="Sparling R."/>
        </authorList>
    </citation>
    <scope>NUCLEOTIDE SEQUENCE [LARGE SCALE GENOMIC DNA]</scope>
    <source>
        <strain evidence="2 3">DSM 2910</strain>
    </source>
</reference>
<dbReference type="AlphaFoldDB" id="A0A1B1YDT8"/>
<dbReference type="InterPro" id="IPR050312">
    <property type="entry name" value="IolE/XylAMocC-like"/>
</dbReference>
<accession>A0A1B1YDT8</accession>
<gene>
    <name evidence="2" type="ORF">CSTERTH_07805</name>
</gene>
<dbReference type="OrthoDB" id="9815124at2"/>
<dbReference type="PANTHER" id="PTHR12110">
    <property type="entry name" value="HYDROXYPYRUVATE ISOMERASE"/>
    <property type="match status" value="1"/>
</dbReference>
<dbReference type="Pfam" id="PF01261">
    <property type="entry name" value="AP_endonuc_2"/>
    <property type="match status" value="1"/>
</dbReference>
<dbReference type="EMBL" id="CP014672">
    <property type="protein sequence ID" value="ANW98932.1"/>
    <property type="molecule type" value="Genomic_DNA"/>
</dbReference>
<dbReference type="InterPro" id="IPR036237">
    <property type="entry name" value="Xyl_isomerase-like_sf"/>
</dbReference>
<dbReference type="InterPro" id="IPR013022">
    <property type="entry name" value="Xyl_isomerase-like_TIM-brl"/>
</dbReference>